<dbReference type="CDD" id="cd04301">
    <property type="entry name" value="NAT_SF"/>
    <property type="match status" value="1"/>
</dbReference>
<dbReference type="Proteomes" id="UP001301769">
    <property type="component" value="Unassembled WGS sequence"/>
</dbReference>
<dbReference type="GO" id="GO:0016747">
    <property type="term" value="F:acyltransferase activity, transferring groups other than amino-acyl groups"/>
    <property type="evidence" value="ECO:0007669"/>
    <property type="project" value="InterPro"/>
</dbReference>
<gene>
    <name evidence="2" type="ORF">QBC37DRAFT_204821</name>
</gene>
<protein>
    <submittedName>
        <fullName evidence="2">Gcn5-related n-acetyltransferase</fullName>
    </submittedName>
</protein>
<dbReference type="EMBL" id="MU858139">
    <property type="protein sequence ID" value="KAK4211841.1"/>
    <property type="molecule type" value="Genomic_DNA"/>
</dbReference>
<comment type="caution">
    <text evidence="2">The sequence shown here is derived from an EMBL/GenBank/DDBJ whole genome shotgun (WGS) entry which is preliminary data.</text>
</comment>
<feature type="domain" description="N-acetyltransferase" evidence="1">
    <location>
        <begin position="33"/>
        <end position="171"/>
    </location>
</feature>
<dbReference type="SUPFAM" id="SSF55729">
    <property type="entry name" value="Acyl-CoA N-acyltransferases (Nat)"/>
    <property type="match status" value="1"/>
</dbReference>
<reference evidence="2" key="1">
    <citation type="journal article" date="2023" name="Mol. Phylogenet. Evol.">
        <title>Genome-scale phylogeny and comparative genomics of the fungal order Sordariales.</title>
        <authorList>
            <person name="Hensen N."/>
            <person name="Bonometti L."/>
            <person name="Westerberg I."/>
            <person name="Brannstrom I.O."/>
            <person name="Guillou S."/>
            <person name="Cros-Aarteil S."/>
            <person name="Calhoun S."/>
            <person name="Haridas S."/>
            <person name="Kuo A."/>
            <person name="Mondo S."/>
            <person name="Pangilinan J."/>
            <person name="Riley R."/>
            <person name="LaButti K."/>
            <person name="Andreopoulos B."/>
            <person name="Lipzen A."/>
            <person name="Chen C."/>
            <person name="Yan M."/>
            <person name="Daum C."/>
            <person name="Ng V."/>
            <person name="Clum A."/>
            <person name="Steindorff A."/>
            <person name="Ohm R.A."/>
            <person name="Martin F."/>
            <person name="Silar P."/>
            <person name="Natvig D.O."/>
            <person name="Lalanne C."/>
            <person name="Gautier V."/>
            <person name="Ament-Velasquez S.L."/>
            <person name="Kruys A."/>
            <person name="Hutchinson M.I."/>
            <person name="Powell A.J."/>
            <person name="Barry K."/>
            <person name="Miller A.N."/>
            <person name="Grigoriev I.V."/>
            <person name="Debuchy R."/>
            <person name="Gladieux P."/>
            <person name="Hiltunen Thoren M."/>
            <person name="Johannesson H."/>
        </authorList>
    </citation>
    <scope>NUCLEOTIDE SEQUENCE</scope>
    <source>
        <strain evidence="2">PSN293</strain>
    </source>
</reference>
<sequence length="171" mass="18547">MFPTESLQLQAAPLPESLPEGYTFHAGILPSVPEYRHLRAASGLTPMTEAQSRPLPSGSWYSCHITVDDEKKDPEAPGNAVAMGRIVGDGGWYFLIADMAVLPNHQRKGLGDAVLKHLLAYIRINAPEGDPCVILSADPPGIKLYKKNGFIESALVNEIGMIQPSGWRDEA</sequence>
<evidence type="ECO:0000259" key="1">
    <source>
        <dbReference type="PROSITE" id="PS51186"/>
    </source>
</evidence>
<evidence type="ECO:0000313" key="3">
    <source>
        <dbReference type="Proteomes" id="UP001301769"/>
    </source>
</evidence>
<dbReference type="Gene3D" id="3.40.630.30">
    <property type="match status" value="1"/>
</dbReference>
<dbReference type="InterPro" id="IPR053144">
    <property type="entry name" value="Acetyltransferase_Butenolide"/>
</dbReference>
<name>A0AAN6Y428_9PEZI</name>
<dbReference type="InterPro" id="IPR000182">
    <property type="entry name" value="GNAT_dom"/>
</dbReference>
<organism evidence="2 3">
    <name type="scientific">Rhypophila decipiens</name>
    <dbReference type="NCBI Taxonomy" id="261697"/>
    <lineage>
        <taxon>Eukaryota</taxon>
        <taxon>Fungi</taxon>
        <taxon>Dikarya</taxon>
        <taxon>Ascomycota</taxon>
        <taxon>Pezizomycotina</taxon>
        <taxon>Sordariomycetes</taxon>
        <taxon>Sordariomycetidae</taxon>
        <taxon>Sordariales</taxon>
        <taxon>Naviculisporaceae</taxon>
        <taxon>Rhypophila</taxon>
    </lineage>
</organism>
<dbReference type="Pfam" id="PF13508">
    <property type="entry name" value="Acetyltransf_7"/>
    <property type="match status" value="1"/>
</dbReference>
<dbReference type="PROSITE" id="PS51186">
    <property type="entry name" value="GNAT"/>
    <property type="match status" value="1"/>
</dbReference>
<accession>A0AAN6Y428</accession>
<dbReference type="AlphaFoldDB" id="A0AAN6Y428"/>
<dbReference type="PANTHER" id="PTHR43233">
    <property type="entry name" value="FAMILY N-ACETYLTRANSFERASE, PUTATIVE (AFU_ORTHOLOGUE AFUA_6G03350)-RELATED"/>
    <property type="match status" value="1"/>
</dbReference>
<evidence type="ECO:0000313" key="2">
    <source>
        <dbReference type="EMBL" id="KAK4211841.1"/>
    </source>
</evidence>
<dbReference type="InterPro" id="IPR016181">
    <property type="entry name" value="Acyl_CoA_acyltransferase"/>
</dbReference>
<keyword evidence="3" id="KW-1185">Reference proteome</keyword>
<dbReference type="PANTHER" id="PTHR43233:SF1">
    <property type="entry name" value="FAMILY N-ACETYLTRANSFERASE, PUTATIVE (AFU_ORTHOLOGUE AFUA_6G03350)-RELATED"/>
    <property type="match status" value="1"/>
</dbReference>
<proteinExistence type="predicted"/>
<reference evidence="2" key="2">
    <citation type="submission" date="2023-05" db="EMBL/GenBank/DDBJ databases">
        <authorList>
            <consortium name="Lawrence Berkeley National Laboratory"/>
            <person name="Steindorff A."/>
            <person name="Hensen N."/>
            <person name="Bonometti L."/>
            <person name="Westerberg I."/>
            <person name="Brannstrom I.O."/>
            <person name="Guillou S."/>
            <person name="Cros-Aarteil S."/>
            <person name="Calhoun S."/>
            <person name="Haridas S."/>
            <person name="Kuo A."/>
            <person name="Mondo S."/>
            <person name="Pangilinan J."/>
            <person name="Riley R."/>
            <person name="Labutti K."/>
            <person name="Andreopoulos B."/>
            <person name="Lipzen A."/>
            <person name="Chen C."/>
            <person name="Yanf M."/>
            <person name="Daum C."/>
            <person name="Ng V."/>
            <person name="Clum A."/>
            <person name="Ohm R."/>
            <person name="Martin F."/>
            <person name="Silar P."/>
            <person name="Natvig D."/>
            <person name="Lalanne C."/>
            <person name="Gautier V."/>
            <person name="Ament-Velasquez S.L."/>
            <person name="Kruys A."/>
            <person name="Hutchinson M.I."/>
            <person name="Powell A.J."/>
            <person name="Barry K."/>
            <person name="Miller A.N."/>
            <person name="Grigoriev I.V."/>
            <person name="Debuchy R."/>
            <person name="Gladieux P."/>
            <person name="Thoren M.H."/>
            <person name="Johannesson H."/>
        </authorList>
    </citation>
    <scope>NUCLEOTIDE SEQUENCE</scope>
    <source>
        <strain evidence="2">PSN293</strain>
    </source>
</reference>